<comment type="caution">
    <text evidence="3">The sequence shown here is derived from an EMBL/GenBank/DDBJ whole genome shotgun (WGS) entry which is preliminary data.</text>
</comment>
<evidence type="ECO:0000313" key="4">
    <source>
        <dbReference type="Proteomes" id="UP001321473"/>
    </source>
</evidence>
<organism evidence="3 4">
    <name type="scientific">Amblyomma americanum</name>
    <name type="common">Lone star tick</name>
    <dbReference type="NCBI Taxonomy" id="6943"/>
    <lineage>
        <taxon>Eukaryota</taxon>
        <taxon>Metazoa</taxon>
        <taxon>Ecdysozoa</taxon>
        <taxon>Arthropoda</taxon>
        <taxon>Chelicerata</taxon>
        <taxon>Arachnida</taxon>
        <taxon>Acari</taxon>
        <taxon>Parasitiformes</taxon>
        <taxon>Ixodida</taxon>
        <taxon>Ixodoidea</taxon>
        <taxon>Ixodidae</taxon>
        <taxon>Amblyomminae</taxon>
        <taxon>Amblyomma</taxon>
    </lineage>
</organism>
<evidence type="ECO:0000256" key="2">
    <source>
        <dbReference type="SAM" id="SignalP"/>
    </source>
</evidence>
<protein>
    <submittedName>
        <fullName evidence="3">Uncharacterized protein</fullName>
    </submittedName>
</protein>
<feature type="signal peptide" evidence="2">
    <location>
        <begin position="1"/>
        <end position="19"/>
    </location>
</feature>
<feature type="chain" id="PRO_5042845268" evidence="2">
    <location>
        <begin position="20"/>
        <end position="411"/>
    </location>
</feature>
<dbReference type="EMBL" id="JARKHS020009994">
    <property type="protein sequence ID" value="KAK8779246.1"/>
    <property type="molecule type" value="Genomic_DNA"/>
</dbReference>
<feature type="compositionally biased region" description="Basic residues" evidence="1">
    <location>
        <begin position="200"/>
        <end position="215"/>
    </location>
</feature>
<accession>A0AAQ4EWL0</accession>
<feature type="region of interest" description="Disordered" evidence="1">
    <location>
        <begin position="299"/>
        <end position="340"/>
    </location>
</feature>
<dbReference type="AlphaFoldDB" id="A0AAQ4EWL0"/>
<dbReference type="Proteomes" id="UP001321473">
    <property type="component" value="Unassembled WGS sequence"/>
</dbReference>
<name>A0AAQ4EWL0_AMBAM</name>
<evidence type="ECO:0000313" key="3">
    <source>
        <dbReference type="EMBL" id="KAK8779246.1"/>
    </source>
</evidence>
<proteinExistence type="predicted"/>
<dbReference type="PROSITE" id="PS51257">
    <property type="entry name" value="PROKAR_LIPOPROTEIN"/>
    <property type="match status" value="1"/>
</dbReference>
<evidence type="ECO:0000256" key="1">
    <source>
        <dbReference type="SAM" id="MobiDB-lite"/>
    </source>
</evidence>
<reference evidence="3 4" key="1">
    <citation type="journal article" date="2023" name="Arcadia Sci">
        <title>De novo assembly of a long-read Amblyomma americanum tick genome.</title>
        <authorList>
            <person name="Chou S."/>
            <person name="Poskanzer K.E."/>
            <person name="Rollins M."/>
            <person name="Thuy-Boun P.S."/>
        </authorList>
    </citation>
    <scope>NUCLEOTIDE SEQUENCE [LARGE SCALE GENOMIC DNA]</scope>
    <source>
        <strain evidence="3">F_SG_1</strain>
        <tissue evidence="3">Salivary glands</tissue>
    </source>
</reference>
<feature type="compositionally biased region" description="Low complexity" evidence="1">
    <location>
        <begin position="308"/>
        <end position="325"/>
    </location>
</feature>
<sequence length="411" mass="42844">MRTFATIAVFAFVACVAFAEEATKKDGKKEEKKDIEGRGGVLGGVGYGVGVGPGLVGPGVVGSPALVGAGLGHGVGLGGVGLGHGVGGGFQSAHGASAGGHQAGFQKGAAGHNQGSAGFAGVTAKASAPDISRDPLDSRVEPLVTRLDSDSPPLGRPPALVTRAWVSTDKAVATSACFVSGLQLSQSSLSLPSWPASLSPKRRRRRTKRRKRRRTSKDAEASWVAWATVSVWARALSVPEWSAAPLLWELVSDTESSWVESAWVTASAVASSLHTAPLPEDTRPASRRALQGTTRDLQASPVVPPIGTSTLTATTRDTTTTRASRPVTARASAPDISRDPLDSRVEPLVTRLDSDSPPLGRPPALVTRAWVSTDKGVAASTCFVFDLLSAPGYLLLRPHFVQTNRFVFVPW</sequence>
<feature type="compositionally biased region" description="Low complexity" evidence="1">
    <location>
        <begin position="189"/>
        <end position="199"/>
    </location>
</feature>
<feature type="region of interest" description="Disordered" evidence="1">
    <location>
        <begin position="189"/>
        <end position="217"/>
    </location>
</feature>
<keyword evidence="2" id="KW-0732">Signal</keyword>
<gene>
    <name evidence="3" type="ORF">V5799_019412</name>
</gene>
<keyword evidence="4" id="KW-1185">Reference proteome</keyword>